<dbReference type="Pfam" id="PF00339">
    <property type="entry name" value="Arrestin_N"/>
    <property type="match status" value="1"/>
</dbReference>
<gene>
    <name evidence="2" type="primary">Contig8396.g8954</name>
    <name evidence="2" type="ORF">STYLEM_331</name>
</gene>
<dbReference type="InterPro" id="IPR014752">
    <property type="entry name" value="Arrestin-like_C"/>
</dbReference>
<dbReference type="SUPFAM" id="SSF81296">
    <property type="entry name" value="E set domains"/>
    <property type="match status" value="1"/>
</dbReference>
<evidence type="ECO:0000313" key="3">
    <source>
        <dbReference type="Proteomes" id="UP000039865"/>
    </source>
</evidence>
<dbReference type="InterPro" id="IPR014756">
    <property type="entry name" value="Ig_E-set"/>
</dbReference>
<dbReference type="GO" id="GO:0005737">
    <property type="term" value="C:cytoplasm"/>
    <property type="evidence" value="ECO:0007669"/>
    <property type="project" value="TreeGrafter"/>
</dbReference>
<dbReference type="Gene3D" id="2.60.40.640">
    <property type="match status" value="2"/>
</dbReference>
<reference evidence="2 3" key="1">
    <citation type="submission" date="2014-06" db="EMBL/GenBank/DDBJ databases">
        <authorList>
            <person name="Swart Estienne"/>
        </authorList>
    </citation>
    <scope>NUCLEOTIDE SEQUENCE [LARGE SCALE GENOMIC DNA]</scope>
    <source>
        <strain evidence="2 3">130c</strain>
    </source>
</reference>
<evidence type="ECO:0000259" key="1">
    <source>
        <dbReference type="Pfam" id="PF00339"/>
    </source>
</evidence>
<name>A0A077ZN90_STYLE</name>
<dbReference type="AlphaFoldDB" id="A0A077ZN90"/>
<protein>
    <recommendedName>
        <fullName evidence="1">Arrestin-like N-terminal domain-containing protein</fullName>
    </recommendedName>
</protein>
<dbReference type="PANTHER" id="PTHR11188">
    <property type="entry name" value="ARRESTIN DOMAIN CONTAINING PROTEIN"/>
    <property type="match status" value="1"/>
</dbReference>
<dbReference type="InterPro" id="IPR011021">
    <property type="entry name" value="Arrestin-like_N"/>
</dbReference>
<dbReference type="OMA" id="THRERRW"/>
<proteinExistence type="predicted"/>
<dbReference type="Proteomes" id="UP000039865">
    <property type="component" value="Unassembled WGS sequence"/>
</dbReference>
<dbReference type="InParanoid" id="A0A077ZN90"/>
<organism evidence="2 3">
    <name type="scientific">Stylonychia lemnae</name>
    <name type="common">Ciliate</name>
    <dbReference type="NCBI Taxonomy" id="5949"/>
    <lineage>
        <taxon>Eukaryota</taxon>
        <taxon>Sar</taxon>
        <taxon>Alveolata</taxon>
        <taxon>Ciliophora</taxon>
        <taxon>Intramacronucleata</taxon>
        <taxon>Spirotrichea</taxon>
        <taxon>Stichotrichia</taxon>
        <taxon>Sporadotrichida</taxon>
        <taxon>Oxytrichidae</taxon>
        <taxon>Stylonychinae</taxon>
        <taxon>Stylonychia</taxon>
    </lineage>
</organism>
<dbReference type="InterPro" id="IPR050357">
    <property type="entry name" value="Arrestin_domain-protein"/>
</dbReference>
<dbReference type="EMBL" id="CCKQ01000327">
    <property type="protein sequence ID" value="CDW71388.1"/>
    <property type="molecule type" value="Genomic_DNA"/>
</dbReference>
<feature type="domain" description="Arrestin-like N-terminal" evidence="1">
    <location>
        <begin position="17"/>
        <end position="159"/>
    </location>
</feature>
<accession>A0A077ZN90</accession>
<evidence type="ECO:0000313" key="2">
    <source>
        <dbReference type="EMBL" id="CDW71388.1"/>
    </source>
</evidence>
<sequence length="375" mass="43751">MGNADSHVKQEYGYLYIQTNQSHYEPGQQVIGTIFIRTMMPLEVSTINIEVKGVEKGGFTVTRSNGKSTHRERRWYTHRHIKYDQPCFNFAVDTLQPGDYAVPFQFNLPLGIPATMFLNDPKHRDHPKMKVKYTLRANLKNKVKKNLMFFKQIIKVVEPIIEYKQDLQNVSERKVTTCCCINQGISRIEAHFDRNIFYAHENCRAEIKIDNSKCNINITDSRLAIEQHIYIKAGWDVFRNVYTLGERYGKEVRARDAQISNQVIDLPLSTIRYEVHEEKKKDGSMKIYSDQEKFLMGQLQAASHGKQLTNEYFVAIRCNYQGCTCCRELPHIKVPVAILPTEVPDLMRQQTEVERPDDYNPIYYKAYEFDLTNEV</sequence>
<keyword evidence="3" id="KW-1185">Reference proteome</keyword>
<dbReference type="PANTHER" id="PTHR11188:SF17">
    <property type="entry name" value="FI21816P1"/>
    <property type="match status" value="1"/>
</dbReference>
<dbReference type="OrthoDB" id="327035at2759"/>
<dbReference type="GO" id="GO:0015031">
    <property type="term" value="P:protein transport"/>
    <property type="evidence" value="ECO:0007669"/>
    <property type="project" value="TreeGrafter"/>
</dbReference>